<dbReference type="InterPro" id="IPR001810">
    <property type="entry name" value="F-box_dom"/>
</dbReference>
<evidence type="ECO:0000259" key="1">
    <source>
        <dbReference type="Pfam" id="PF12937"/>
    </source>
</evidence>
<dbReference type="Gene3D" id="1.20.1280.50">
    <property type="match status" value="1"/>
</dbReference>
<dbReference type="SUPFAM" id="SSF81383">
    <property type="entry name" value="F-box domain"/>
    <property type="match status" value="1"/>
</dbReference>
<dbReference type="InterPro" id="IPR036047">
    <property type="entry name" value="F-box-like_dom_sf"/>
</dbReference>
<name>A0A067P4F2_PLEO1</name>
<dbReference type="OrthoDB" id="2980162at2759"/>
<dbReference type="InParanoid" id="A0A067P4F2"/>
<dbReference type="HOGENOM" id="CLU_531120_0_0_1"/>
<evidence type="ECO:0000313" key="2">
    <source>
        <dbReference type="EMBL" id="KDQ34125.1"/>
    </source>
</evidence>
<dbReference type="VEuPathDB" id="FungiDB:PLEOSDRAFT_152243"/>
<dbReference type="Pfam" id="PF12937">
    <property type="entry name" value="F-box-like"/>
    <property type="match status" value="1"/>
</dbReference>
<evidence type="ECO:0000313" key="3">
    <source>
        <dbReference type="Proteomes" id="UP000027073"/>
    </source>
</evidence>
<dbReference type="AlphaFoldDB" id="A0A067P4F2"/>
<proteinExistence type="predicted"/>
<dbReference type="EMBL" id="KL198004">
    <property type="protein sequence ID" value="KDQ34125.1"/>
    <property type="molecule type" value="Genomic_DNA"/>
</dbReference>
<organism evidence="2 3">
    <name type="scientific">Pleurotus ostreatus (strain PC15)</name>
    <name type="common">Oyster mushroom</name>
    <dbReference type="NCBI Taxonomy" id="1137138"/>
    <lineage>
        <taxon>Eukaryota</taxon>
        <taxon>Fungi</taxon>
        <taxon>Dikarya</taxon>
        <taxon>Basidiomycota</taxon>
        <taxon>Agaricomycotina</taxon>
        <taxon>Agaricomycetes</taxon>
        <taxon>Agaricomycetidae</taxon>
        <taxon>Agaricales</taxon>
        <taxon>Pleurotineae</taxon>
        <taxon>Pleurotaceae</taxon>
        <taxon>Pleurotus</taxon>
    </lineage>
</organism>
<sequence length="540" mass="60785">MARPEQPMIPPSFFSGSPNLGEVDAKIQVFKHQINLIQGEIRRLEEYKNTRLLTVSKLPPEVLSMIFESLAFSVPHDSYSIRYAYGHLLPATQVCRPWRQVALESPRIWGYIFGFASPRIVGLFLERAKSAPLYLLAPIYYTNEKTLLAVLNHLDRLKEINLSCKPEWVKRIISEPTPQLEVITLKMASRSSSDALQFPADAFPALRHLSLTDYTLQTPTASLINLRTLMIKSHRYGGKLSGTDTVDLFTMLNDLSLLSSLTLIHTLAPLHGPVPPLSVNLPSLTHLSIQDDDISNLGMVSCIVAPLIKTIQLIHSGQADVEIATPVIAAIYSKLPNVPHSHSAFMLHATQYSDSHAHVRMWAGRTMQERESDTAFFDLKVFGTGDLQTEGAVLTLCPSNDIPPVLHLHSDVESFNDDSLDTQRERILRRLKDVTVLHSHRLIDITLVLCDTPAKRRQARSLPSLKTIILNGSRGIKYKQRVLTRLMKQLEARRALGTGVETWQLRPNQLSPSDIEQFEDIIDIQVVEAEVSTFKEDRYY</sequence>
<gene>
    <name evidence="2" type="ORF">PLEOSDRAFT_152243</name>
</gene>
<dbReference type="SUPFAM" id="SSF52047">
    <property type="entry name" value="RNI-like"/>
    <property type="match status" value="1"/>
</dbReference>
<dbReference type="Proteomes" id="UP000027073">
    <property type="component" value="Unassembled WGS sequence"/>
</dbReference>
<reference evidence="3" key="1">
    <citation type="journal article" date="2014" name="Proc. Natl. Acad. Sci. U.S.A.">
        <title>Extensive sampling of basidiomycete genomes demonstrates inadequacy of the white-rot/brown-rot paradigm for wood decay fungi.</title>
        <authorList>
            <person name="Riley R."/>
            <person name="Salamov A.A."/>
            <person name="Brown D.W."/>
            <person name="Nagy L.G."/>
            <person name="Floudas D."/>
            <person name="Held B.W."/>
            <person name="Levasseur A."/>
            <person name="Lombard V."/>
            <person name="Morin E."/>
            <person name="Otillar R."/>
            <person name="Lindquist E.A."/>
            <person name="Sun H."/>
            <person name="LaButti K.M."/>
            <person name="Schmutz J."/>
            <person name="Jabbour D."/>
            <person name="Luo H."/>
            <person name="Baker S.E."/>
            <person name="Pisabarro A.G."/>
            <person name="Walton J.D."/>
            <person name="Blanchette R.A."/>
            <person name="Henrissat B."/>
            <person name="Martin F."/>
            <person name="Cullen D."/>
            <person name="Hibbett D.S."/>
            <person name="Grigoriev I.V."/>
        </authorList>
    </citation>
    <scope>NUCLEOTIDE SEQUENCE [LARGE SCALE GENOMIC DNA]</scope>
    <source>
        <strain evidence="3">PC15</strain>
    </source>
</reference>
<dbReference type="Gene3D" id="3.80.10.10">
    <property type="entry name" value="Ribonuclease Inhibitor"/>
    <property type="match status" value="1"/>
</dbReference>
<feature type="domain" description="F-box" evidence="1">
    <location>
        <begin position="56"/>
        <end position="112"/>
    </location>
</feature>
<dbReference type="InterPro" id="IPR032675">
    <property type="entry name" value="LRR_dom_sf"/>
</dbReference>
<accession>A0A067P4F2</accession>
<dbReference type="STRING" id="1137138.A0A067P4F2"/>
<protein>
    <recommendedName>
        <fullName evidence="1">F-box domain-containing protein</fullName>
    </recommendedName>
</protein>